<dbReference type="InterPro" id="IPR003439">
    <property type="entry name" value="ABC_transporter-like_ATP-bd"/>
</dbReference>
<feature type="non-terminal residue" evidence="4">
    <location>
        <position position="180"/>
    </location>
</feature>
<evidence type="ECO:0000256" key="1">
    <source>
        <dbReference type="ARBA" id="ARBA00022741"/>
    </source>
</evidence>
<organism evidence="4 5">
    <name type="scientific">Calderihabitans maritimus</name>
    <dbReference type="NCBI Taxonomy" id="1246530"/>
    <lineage>
        <taxon>Bacteria</taxon>
        <taxon>Bacillati</taxon>
        <taxon>Bacillota</taxon>
        <taxon>Clostridia</taxon>
        <taxon>Neomoorellales</taxon>
        <taxon>Calderihabitantaceae</taxon>
        <taxon>Calderihabitans</taxon>
    </lineage>
</organism>
<keyword evidence="1" id="KW-0547">Nucleotide-binding</keyword>
<dbReference type="InterPro" id="IPR050334">
    <property type="entry name" value="Molybdenum_import_ModC"/>
</dbReference>
<dbReference type="InterPro" id="IPR017871">
    <property type="entry name" value="ABC_transporter-like_CS"/>
</dbReference>
<dbReference type="Pfam" id="PF00005">
    <property type="entry name" value="ABC_tran"/>
    <property type="match status" value="1"/>
</dbReference>
<dbReference type="SUPFAM" id="SSF52540">
    <property type="entry name" value="P-loop containing nucleoside triphosphate hydrolases"/>
    <property type="match status" value="1"/>
</dbReference>
<dbReference type="InterPro" id="IPR027417">
    <property type="entry name" value="P-loop_NTPase"/>
</dbReference>
<evidence type="ECO:0000313" key="4">
    <source>
        <dbReference type="EMBL" id="GAW93895.1"/>
    </source>
</evidence>
<dbReference type="EMBL" id="BDGJ01000181">
    <property type="protein sequence ID" value="GAW93895.1"/>
    <property type="molecule type" value="Genomic_DNA"/>
</dbReference>
<protein>
    <submittedName>
        <fullName evidence="4">ABC transporter</fullName>
    </submittedName>
</protein>
<dbReference type="PANTHER" id="PTHR43514">
    <property type="entry name" value="ABC TRANSPORTER I FAMILY MEMBER 10"/>
    <property type="match status" value="1"/>
</dbReference>
<evidence type="ECO:0000256" key="2">
    <source>
        <dbReference type="ARBA" id="ARBA00022840"/>
    </source>
</evidence>
<keyword evidence="5" id="KW-1185">Reference proteome</keyword>
<dbReference type="PANTHER" id="PTHR43514:SF4">
    <property type="entry name" value="ABC TRANSPORTER I FAMILY MEMBER 10"/>
    <property type="match status" value="1"/>
</dbReference>
<gene>
    <name evidence="4" type="ORF">KKC1_30190</name>
</gene>
<reference evidence="5" key="1">
    <citation type="journal article" date="2017" name="Appl. Environ. Microbiol.">
        <title>Genomic Analysis of Calderihabitans maritimus KKC1, a Thermophilic, Hydrogenogenic, Carboxydotrophic Bacterium Isolated from Marine Sediment.</title>
        <authorList>
            <person name="Omae K."/>
            <person name="Yoneda Y."/>
            <person name="Fukuyama Y."/>
            <person name="Yoshida T."/>
            <person name="Sako Y."/>
        </authorList>
    </citation>
    <scope>NUCLEOTIDE SEQUENCE [LARGE SCALE GENOMIC DNA]</scope>
    <source>
        <strain evidence="5">KKC1</strain>
    </source>
</reference>
<dbReference type="GO" id="GO:0016887">
    <property type="term" value="F:ATP hydrolysis activity"/>
    <property type="evidence" value="ECO:0007669"/>
    <property type="project" value="InterPro"/>
</dbReference>
<dbReference type="InterPro" id="IPR003593">
    <property type="entry name" value="AAA+_ATPase"/>
</dbReference>
<dbReference type="Gene3D" id="3.40.50.300">
    <property type="entry name" value="P-loop containing nucleotide triphosphate hydrolases"/>
    <property type="match status" value="1"/>
</dbReference>
<sequence>MLRGMLQVEFEKRLPDFTLKASFKVPAGDLVALVGPSGSGKTTVLECLAGLQRPDAGRIRLNGQIFFDSDRRVNIPPARRGVGFIFQGYALFEHLTVWENILYGVRRGLRKAGEQRAAELMANLGITQLKHRYPAQLSGGERQRVALARALVREPALLLLDEPLAALDRGLRERLRQGLG</sequence>
<dbReference type="GO" id="GO:0005524">
    <property type="term" value="F:ATP binding"/>
    <property type="evidence" value="ECO:0007669"/>
    <property type="project" value="UniProtKB-KW"/>
</dbReference>
<dbReference type="SMART" id="SM00382">
    <property type="entry name" value="AAA"/>
    <property type="match status" value="1"/>
</dbReference>
<dbReference type="PROSITE" id="PS00211">
    <property type="entry name" value="ABC_TRANSPORTER_1"/>
    <property type="match status" value="1"/>
</dbReference>
<feature type="domain" description="ABC transporter" evidence="3">
    <location>
        <begin position="2"/>
        <end position="180"/>
    </location>
</feature>
<dbReference type="Proteomes" id="UP000197032">
    <property type="component" value="Unassembled WGS sequence"/>
</dbReference>
<name>A0A1Z5HX52_9FIRM</name>
<proteinExistence type="predicted"/>
<dbReference type="AlphaFoldDB" id="A0A1Z5HX52"/>
<dbReference type="PROSITE" id="PS50893">
    <property type="entry name" value="ABC_TRANSPORTER_2"/>
    <property type="match status" value="1"/>
</dbReference>
<keyword evidence="2" id="KW-0067">ATP-binding</keyword>
<accession>A0A1Z5HX52</accession>
<comment type="caution">
    <text evidence="4">The sequence shown here is derived from an EMBL/GenBank/DDBJ whole genome shotgun (WGS) entry which is preliminary data.</text>
</comment>
<evidence type="ECO:0000259" key="3">
    <source>
        <dbReference type="PROSITE" id="PS50893"/>
    </source>
</evidence>
<evidence type="ECO:0000313" key="5">
    <source>
        <dbReference type="Proteomes" id="UP000197032"/>
    </source>
</evidence>